<dbReference type="PATRIC" id="fig|1166018.3.peg.2612"/>
<sequence>MELTISTPALLFSTVSLLMIAFTNRFLAISSLIRDLHEKFRTNPETVYVKQIKSLHKRLRLIRNIQILAVLSLLVSAVCMFVIYKGSQVLASYLFGLALLLQIAALVISVWEISISINALQIELSDMEKELGRSRFDLFALRSRMGGSATAASPPDES</sequence>
<dbReference type="Pfam" id="PF11026">
    <property type="entry name" value="DUF2721"/>
    <property type="match status" value="1"/>
</dbReference>
<dbReference type="STRING" id="1166018.FAES_0896"/>
<dbReference type="Proteomes" id="UP000011058">
    <property type="component" value="Chromosome"/>
</dbReference>
<dbReference type="KEGG" id="fae:FAES_0896"/>
<name>I0K454_9BACT</name>
<feature type="transmembrane region" description="Helical" evidence="1">
    <location>
        <begin position="12"/>
        <end position="33"/>
    </location>
</feature>
<dbReference type="AlphaFoldDB" id="I0K454"/>
<feature type="transmembrane region" description="Helical" evidence="1">
    <location>
        <begin position="90"/>
        <end position="111"/>
    </location>
</feature>
<dbReference type="OrthoDB" id="9813525at2"/>
<feature type="transmembrane region" description="Helical" evidence="1">
    <location>
        <begin position="61"/>
        <end position="84"/>
    </location>
</feature>
<evidence type="ECO:0008006" key="4">
    <source>
        <dbReference type="Google" id="ProtNLM"/>
    </source>
</evidence>
<keyword evidence="3" id="KW-1185">Reference proteome</keyword>
<evidence type="ECO:0000256" key="1">
    <source>
        <dbReference type="SAM" id="Phobius"/>
    </source>
</evidence>
<evidence type="ECO:0000313" key="2">
    <source>
        <dbReference type="EMBL" id="CCG98907.1"/>
    </source>
</evidence>
<accession>I0K454</accession>
<dbReference type="InterPro" id="IPR021279">
    <property type="entry name" value="DUF2721"/>
</dbReference>
<keyword evidence="1" id="KW-0812">Transmembrane</keyword>
<dbReference type="RefSeq" id="WP_015330007.1">
    <property type="nucleotide sequence ID" value="NC_020054.1"/>
</dbReference>
<protein>
    <recommendedName>
        <fullName evidence="4">DUF2721 domain-containing protein</fullName>
    </recommendedName>
</protein>
<organism evidence="2 3">
    <name type="scientific">Fibrella aestuarina BUZ 2</name>
    <dbReference type="NCBI Taxonomy" id="1166018"/>
    <lineage>
        <taxon>Bacteria</taxon>
        <taxon>Pseudomonadati</taxon>
        <taxon>Bacteroidota</taxon>
        <taxon>Cytophagia</taxon>
        <taxon>Cytophagales</taxon>
        <taxon>Spirosomataceae</taxon>
        <taxon>Fibrella</taxon>
    </lineage>
</organism>
<dbReference type="HOGENOM" id="CLU_126543_0_0_10"/>
<keyword evidence="1" id="KW-1133">Transmembrane helix</keyword>
<gene>
    <name evidence="2" type="ORF">FAES_0896</name>
</gene>
<keyword evidence="1" id="KW-0472">Membrane</keyword>
<reference evidence="2 3" key="1">
    <citation type="journal article" date="2012" name="J. Bacteriol.">
        <title>Genome Sequence of Fibrella aestuarina BUZ 2T, a Filamentous Marine Bacterium.</title>
        <authorList>
            <person name="Filippini M."/>
            <person name="Qi W."/>
            <person name="Blom J."/>
            <person name="Goesmann A."/>
            <person name="Smits T.H."/>
            <person name="Bagheri H.C."/>
        </authorList>
    </citation>
    <scope>NUCLEOTIDE SEQUENCE [LARGE SCALE GENOMIC DNA]</scope>
    <source>
        <strain evidence="3">BUZ 2T</strain>
    </source>
</reference>
<evidence type="ECO:0000313" key="3">
    <source>
        <dbReference type="Proteomes" id="UP000011058"/>
    </source>
</evidence>
<dbReference type="eggNOG" id="ENOG5032RP9">
    <property type="taxonomic scope" value="Bacteria"/>
</dbReference>
<dbReference type="EMBL" id="HE796683">
    <property type="protein sequence ID" value="CCG98907.1"/>
    <property type="molecule type" value="Genomic_DNA"/>
</dbReference>
<proteinExistence type="predicted"/>